<protein>
    <submittedName>
        <fullName evidence="2">Uncharacterized protein</fullName>
    </submittedName>
</protein>
<keyword evidence="1" id="KW-0732">Signal</keyword>
<evidence type="ECO:0000313" key="2">
    <source>
        <dbReference type="EMBL" id="KGO96809.1"/>
    </source>
</evidence>
<dbReference type="STRING" id="1107311.Q767_03640"/>
<evidence type="ECO:0000256" key="1">
    <source>
        <dbReference type="SAM" id="SignalP"/>
    </source>
</evidence>
<dbReference type="OrthoDB" id="1362909at2"/>
<reference evidence="3" key="1">
    <citation type="submission" date="2013-09" db="EMBL/GenBank/DDBJ databases">
        <authorList>
            <person name="Zeng Z."/>
            <person name="Chen C."/>
        </authorList>
    </citation>
    <scope>NUCLEOTIDE SEQUENCE [LARGE SCALE GENOMIC DNA]</scope>
    <source>
        <strain evidence="3">DK69</strain>
    </source>
</reference>
<dbReference type="AlphaFoldDB" id="A0A0A2MWT7"/>
<dbReference type="PATRIC" id="fig|1107311.5.peg.1890"/>
<sequence length="138" mass="15988">MKRFIKYFFILFTTLLIGNTVFANSFKDDVPFGNIKALNNETESFSGLDSDLNTHFKHYFSALEDNQDRIELPETENDTEDSNTSLPFHNFNDYSNFFSGILSGSYITFKEKGLDSCKYTSYLSTIESFHVIFCVFRI</sequence>
<reference evidence="2 3" key="2">
    <citation type="journal article" date="2015" name="Stand. Genomic Sci.">
        <title>High quality draft genomic sequence of Flavobacterium enshiense DK69(T) and comparison among Flavobacterium genomes.</title>
        <authorList>
            <person name="Zeng Z."/>
            <person name="Chen C."/>
            <person name="Du H."/>
            <person name="Wang G."/>
            <person name="Li M."/>
        </authorList>
    </citation>
    <scope>NUCLEOTIDE SEQUENCE [LARGE SCALE GENOMIC DNA]</scope>
    <source>
        <strain evidence="2 3">DK69</strain>
    </source>
</reference>
<accession>A0A0A2MWT7</accession>
<feature type="signal peptide" evidence="1">
    <location>
        <begin position="1"/>
        <end position="23"/>
    </location>
</feature>
<feature type="chain" id="PRO_5002003848" evidence="1">
    <location>
        <begin position="24"/>
        <end position="138"/>
    </location>
</feature>
<proteinExistence type="predicted"/>
<gene>
    <name evidence="2" type="ORF">Q767_03640</name>
</gene>
<dbReference type="EMBL" id="JRLZ01000003">
    <property type="protein sequence ID" value="KGO96809.1"/>
    <property type="molecule type" value="Genomic_DNA"/>
</dbReference>
<name>A0A0A2MWT7_9FLAO</name>
<dbReference type="RefSeq" id="WP_035629867.1">
    <property type="nucleotide sequence ID" value="NZ_AVCS01000004.1"/>
</dbReference>
<dbReference type="eggNOG" id="ENOG5030QPE">
    <property type="taxonomic scope" value="Bacteria"/>
</dbReference>
<organism evidence="2 3">
    <name type="scientific">Flavobacterium enshiense DK69</name>
    <dbReference type="NCBI Taxonomy" id="1107311"/>
    <lineage>
        <taxon>Bacteria</taxon>
        <taxon>Pseudomonadati</taxon>
        <taxon>Bacteroidota</taxon>
        <taxon>Flavobacteriia</taxon>
        <taxon>Flavobacteriales</taxon>
        <taxon>Flavobacteriaceae</taxon>
        <taxon>Flavobacterium</taxon>
    </lineage>
</organism>
<dbReference type="Proteomes" id="UP000030149">
    <property type="component" value="Unassembled WGS sequence"/>
</dbReference>
<comment type="caution">
    <text evidence="2">The sequence shown here is derived from an EMBL/GenBank/DDBJ whole genome shotgun (WGS) entry which is preliminary data.</text>
</comment>
<keyword evidence="3" id="KW-1185">Reference proteome</keyword>
<evidence type="ECO:0000313" key="3">
    <source>
        <dbReference type="Proteomes" id="UP000030149"/>
    </source>
</evidence>